<reference evidence="3" key="1">
    <citation type="journal article" date="2019" name="Int. J. Syst. Evol. Microbiol.">
        <title>The Global Catalogue of Microorganisms (GCM) 10K type strain sequencing project: providing services to taxonomists for standard genome sequencing and annotation.</title>
        <authorList>
            <consortium name="The Broad Institute Genomics Platform"/>
            <consortium name="The Broad Institute Genome Sequencing Center for Infectious Disease"/>
            <person name="Wu L."/>
            <person name="Ma J."/>
        </authorList>
    </citation>
    <scope>NUCLEOTIDE SEQUENCE [LARGE SCALE GENOMIC DNA]</scope>
    <source>
        <strain evidence="3">CGMCC 1.15905</strain>
    </source>
</reference>
<dbReference type="Gene3D" id="1.20.1260.10">
    <property type="match status" value="1"/>
</dbReference>
<gene>
    <name evidence="2" type="ORF">GCM10011521_22710</name>
</gene>
<proteinExistence type="predicted"/>
<evidence type="ECO:0000313" key="2">
    <source>
        <dbReference type="EMBL" id="GGA83765.1"/>
    </source>
</evidence>
<comment type="caution">
    <text evidence="2">The sequence shown here is derived from an EMBL/GenBank/DDBJ whole genome shotgun (WGS) entry which is preliminary data.</text>
</comment>
<evidence type="ECO:0000259" key="1">
    <source>
        <dbReference type="Pfam" id="PF09537"/>
    </source>
</evidence>
<dbReference type="InterPro" id="IPR012347">
    <property type="entry name" value="Ferritin-like"/>
</dbReference>
<name>A0ABQ1HMZ0_9GAMM</name>
<dbReference type="Proteomes" id="UP000623419">
    <property type="component" value="Unassembled WGS sequence"/>
</dbReference>
<keyword evidence="3" id="KW-1185">Reference proteome</keyword>
<dbReference type="EMBL" id="BMKC01000003">
    <property type="protein sequence ID" value="GGA83765.1"/>
    <property type="molecule type" value="Genomic_DNA"/>
</dbReference>
<organism evidence="2 3">
    <name type="scientific">Arenimonas soli</name>
    <dbReference type="NCBI Taxonomy" id="2269504"/>
    <lineage>
        <taxon>Bacteria</taxon>
        <taxon>Pseudomonadati</taxon>
        <taxon>Pseudomonadota</taxon>
        <taxon>Gammaproteobacteria</taxon>
        <taxon>Lysobacterales</taxon>
        <taxon>Lysobacteraceae</taxon>
        <taxon>Arenimonas</taxon>
    </lineage>
</organism>
<dbReference type="RefSeq" id="WP_188664267.1">
    <property type="nucleotide sequence ID" value="NZ_BMKC01000003.1"/>
</dbReference>
<dbReference type="InterPro" id="IPR011971">
    <property type="entry name" value="CHP02284"/>
</dbReference>
<sequence length="147" mass="16446">MTNKTTATLNHLVEALNDGIEFHEHAAKETAQPAYRDLFLNMAQVKKAIAADLKAEVSKQGAEPDNDGTWLGGIREGYAQLKSKMVKDVDAAWISSIEEQEDRVLEAFRDALDGDQPPKVRELAARYLPEVKKMHDQMRDLKRAKAA</sequence>
<accession>A0ABQ1HMZ0</accession>
<dbReference type="Pfam" id="PF09537">
    <property type="entry name" value="DUF2383"/>
    <property type="match status" value="1"/>
</dbReference>
<dbReference type="InterPro" id="IPR019052">
    <property type="entry name" value="DUF2383"/>
</dbReference>
<feature type="domain" description="DUF2383" evidence="1">
    <location>
        <begin position="5"/>
        <end position="113"/>
    </location>
</feature>
<dbReference type="NCBIfam" id="TIGR02284">
    <property type="entry name" value="PA2169 family four-helix-bundle protein"/>
    <property type="match status" value="1"/>
</dbReference>
<protein>
    <recommendedName>
        <fullName evidence="1">DUF2383 domain-containing protein</fullName>
    </recommendedName>
</protein>
<evidence type="ECO:0000313" key="3">
    <source>
        <dbReference type="Proteomes" id="UP000623419"/>
    </source>
</evidence>